<dbReference type="Proteomes" id="UP000054166">
    <property type="component" value="Unassembled WGS sequence"/>
</dbReference>
<evidence type="ECO:0000313" key="3">
    <source>
        <dbReference type="Proteomes" id="UP000054166"/>
    </source>
</evidence>
<dbReference type="HOGENOM" id="CLU_1865899_0_0_1"/>
<evidence type="ECO:0000256" key="1">
    <source>
        <dbReference type="SAM" id="MobiDB-lite"/>
    </source>
</evidence>
<gene>
    <name evidence="2" type="ORF">PILCRDRAFT_17256</name>
</gene>
<feature type="compositionally biased region" description="Basic and acidic residues" evidence="1">
    <location>
        <begin position="1"/>
        <end position="12"/>
    </location>
</feature>
<dbReference type="STRING" id="765440.A0A0C3ABS4"/>
<proteinExistence type="predicted"/>
<dbReference type="OrthoDB" id="3262920at2759"/>
<reference evidence="3" key="2">
    <citation type="submission" date="2015-01" db="EMBL/GenBank/DDBJ databases">
        <title>Evolutionary Origins and Diversification of the Mycorrhizal Mutualists.</title>
        <authorList>
            <consortium name="DOE Joint Genome Institute"/>
            <consortium name="Mycorrhizal Genomics Consortium"/>
            <person name="Kohler A."/>
            <person name="Kuo A."/>
            <person name="Nagy L.G."/>
            <person name="Floudas D."/>
            <person name="Copeland A."/>
            <person name="Barry K.W."/>
            <person name="Cichocki N."/>
            <person name="Veneault-Fourrey C."/>
            <person name="LaButti K."/>
            <person name="Lindquist E.A."/>
            <person name="Lipzen A."/>
            <person name="Lundell T."/>
            <person name="Morin E."/>
            <person name="Murat C."/>
            <person name="Riley R."/>
            <person name="Ohm R."/>
            <person name="Sun H."/>
            <person name="Tunlid A."/>
            <person name="Henrissat B."/>
            <person name="Grigoriev I.V."/>
            <person name="Hibbett D.S."/>
            <person name="Martin F."/>
        </authorList>
    </citation>
    <scope>NUCLEOTIDE SEQUENCE [LARGE SCALE GENOMIC DNA]</scope>
    <source>
        <strain evidence="3">F 1598</strain>
    </source>
</reference>
<name>A0A0C3ABS4_PILCF</name>
<dbReference type="EMBL" id="KN833397">
    <property type="protein sequence ID" value="KIM71228.1"/>
    <property type="molecule type" value="Genomic_DNA"/>
</dbReference>
<sequence>MNKESPDSEPRPSMRTTVSEEMEPQPSFDNSNPDIPEDNPTPETPETPDTLTTTPKIDITLVNADISAQASSTSDSTPVDLLSIPEEYHDFADLFDKAKADMLALHRPYDLKINLDEDATLPLGHMYSLSQTELVAL</sequence>
<accession>A0A0C3ABS4</accession>
<dbReference type="AlphaFoldDB" id="A0A0C3ABS4"/>
<feature type="compositionally biased region" description="Low complexity" evidence="1">
    <location>
        <begin position="47"/>
        <end position="56"/>
    </location>
</feature>
<feature type="region of interest" description="Disordered" evidence="1">
    <location>
        <begin position="1"/>
        <end position="56"/>
    </location>
</feature>
<dbReference type="InParanoid" id="A0A0C3ABS4"/>
<evidence type="ECO:0000313" key="2">
    <source>
        <dbReference type="EMBL" id="KIM71228.1"/>
    </source>
</evidence>
<organism evidence="2 3">
    <name type="scientific">Piloderma croceum (strain F 1598)</name>
    <dbReference type="NCBI Taxonomy" id="765440"/>
    <lineage>
        <taxon>Eukaryota</taxon>
        <taxon>Fungi</taxon>
        <taxon>Dikarya</taxon>
        <taxon>Basidiomycota</taxon>
        <taxon>Agaricomycotina</taxon>
        <taxon>Agaricomycetes</taxon>
        <taxon>Agaricomycetidae</taxon>
        <taxon>Atheliales</taxon>
        <taxon>Atheliaceae</taxon>
        <taxon>Piloderma</taxon>
    </lineage>
</organism>
<reference evidence="2 3" key="1">
    <citation type="submission" date="2014-04" db="EMBL/GenBank/DDBJ databases">
        <authorList>
            <consortium name="DOE Joint Genome Institute"/>
            <person name="Kuo A."/>
            <person name="Tarkka M."/>
            <person name="Buscot F."/>
            <person name="Kohler A."/>
            <person name="Nagy L.G."/>
            <person name="Floudas D."/>
            <person name="Copeland A."/>
            <person name="Barry K.W."/>
            <person name="Cichocki N."/>
            <person name="Veneault-Fourrey C."/>
            <person name="LaButti K."/>
            <person name="Lindquist E.A."/>
            <person name="Lipzen A."/>
            <person name="Lundell T."/>
            <person name="Morin E."/>
            <person name="Murat C."/>
            <person name="Sun H."/>
            <person name="Tunlid A."/>
            <person name="Henrissat B."/>
            <person name="Grigoriev I.V."/>
            <person name="Hibbett D.S."/>
            <person name="Martin F."/>
            <person name="Nordberg H.P."/>
            <person name="Cantor M.N."/>
            <person name="Hua S.X."/>
        </authorList>
    </citation>
    <scope>NUCLEOTIDE SEQUENCE [LARGE SCALE GENOMIC DNA]</scope>
    <source>
        <strain evidence="2 3">F 1598</strain>
    </source>
</reference>
<protein>
    <submittedName>
        <fullName evidence="2">Uncharacterized protein</fullName>
    </submittedName>
</protein>
<keyword evidence="3" id="KW-1185">Reference proteome</keyword>